<dbReference type="Proteomes" id="UP000325255">
    <property type="component" value="Unassembled WGS sequence"/>
</dbReference>
<protein>
    <recommendedName>
        <fullName evidence="3">DUF5666 domain-containing protein</fullName>
    </recommendedName>
</protein>
<evidence type="ECO:0000313" key="5">
    <source>
        <dbReference type="Proteomes" id="UP000325255"/>
    </source>
</evidence>
<evidence type="ECO:0000313" key="4">
    <source>
        <dbReference type="EMBL" id="KAA5610238.1"/>
    </source>
</evidence>
<dbReference type="AlphaFoldDB" id="A0A5M6IRP1"/>
<feature type="compositionally biased region" description="Gly residues" evidence="1">
    <location>
        <begin position="308"/>
        <end position="398"/>
    </location>
</feature>
<feature type="chain" id="PRO_5024281687" description="DUF5666 domain-containing protein" evidence="2">
    <location>
        <begin position="20"/>
        <end position="398"/>
    </location>
</feature>
<dbReference type="OrthoDB" id="7271690at2"/>
<dbReference type="RefSeq" id="WP_150042740.1">
    <property type="nucleotide sequence ID" value="NZ_OW485601.1"/>
</dbReference>
<dbReference type="EMBL" id="VWPK01000036">
    <property type="protein sequence ID" value="KAA5610238.1"/>
    <property type="molecule type" value="Genomic_DNA"/>
</dbReference>
<feature type="signal peptide" evidence="2">
    <location>
        <begin position="1"/>
        <end position="19"/>
    </location>
</feature>
<sequence>MRRRWLSLALFAATLPGGCGLPPAPPLDADRGIGGTGIDVADRGIGGTGIVGVVGKDGTLAIAGRQIGTNAVASVHVDGLPAGLDALRPGQVVAVAAQWQQDRLQARTLAVRHEVSGPVEEVAAEGDRIVVAGQTVRLEGADSAPRRGEWVAVSGLRDAEGVIRASRVDQRRPGEVSVSGLLEADGRGWRLGALAVRGAVLPPAGQRIRVTGRYVRGVLQVRSAGPDPLLDFPPAIDRFLVEAYPRSEGGRLWLVPGLSVVMAPSFTLVPTGGPLVIALTLEADRGLVATGVQEMGGGQSDAGSPGAAPGGPGQHGSAGHGGMGNGPGAAPGGAAPGGGGPGNAGPGSDGPGGAGGPGGGPGGVGGPGGGGPGNDGPGGGGPGGAGGPGGGGGGGPGR</sequence>
<gene>
    <name evidence="4" type="ORF">F1189_20510</name>
</gene>
<comment type="caution">
    <text evidence="4">The sequence shown here is derived from an EMBL/GenBank/DDBJ whole genome shotgun (WGS) entry which is preliminary data.</text>
</comment>
<dbReference type="InterPro" id="IPR043724">
    <property type="entry name" value="DUF5666"/>
</dbReference>
<organism evidence="4 5">
    <name type="scientific">Rhodovastum atsumiense</name>
    <dbReference type="NCBI Taxonomy" id="504468"/>
    <lineage>
        <taxon>Bacteria</taxon>
        <taxon>Pseudomonadati</taxon>
        <taxon>Pseudomonadota</taxon>
        <taxon>Alphaproteobacteria</taxon>
        <taxon>Acetobacterales</taxon>
        <taxon>Acetobacteraceae</taxon>
        <taxon>Rhodovastum</taxon>
    </lineage>
</organism>
<reference evidence="4 5" key="1">
    <citation type="submission" date="2019-09" db="EMBL/GenBank/DDBJ databases">
        <title>Genome sequence of Rhodovastum atsumiense, a diverse member of the Acetobacteraceae family of non-sulfur purple photosynthetic bacteria.</title>
        <authorList>
            <person name="Meyer T."/>
            <person name="Kyndt J."/>
        </authorList>
    </citation>
    <scope>NUCLEOTIDE SEQUENCE [LARGE SCALE GENOMIC DNA]</scope>
    <source>
        <strain evidence="4 5">DSM 21279</strain>
    </source>
</reference>
<evidence type="ECO:0000256" key="1">
    <source>
        <dbReference type="SAM" id="MobiDB-lite"/>
    </source>
</evidence>
<dbReference type="Pfam" id="PF18914">
    <property type="entry name" value="DUF5666"/>
    <property type="match status" value="1"/>
</dbReference>
<feature type="region of interest" description="Disordered" evidence="1">
    <location>
        <begin position="293"/>
        <end position="398"/>
    </location>
</feature>
<keyword evidence="5" id="KW-1185">Reference proteome</keyword>
<evidence type="ECO:0000259" key="3">
    <source>
        <dbReference type="Pfam" id="PF18914"/>
    </source>
</evidence>
<keyword evidence="2" id="KW-0732">Signal</keyword>
<accession>A0A5M6IRP1</accession>
<name>A0A5M6IRP1_9PROT</name>
<feature type="domain" description="DUF5666" evidence="3">
    <location>
        <begin position="117"/>
        <end position="168"/>
    </location>
</feature>
<evidence type="ECO:0000256" key="2">
    <source>
        <dbReference type="SAM" id="SignalP"/>
    </source>
</evidence>
<proteinExistence type="predicted"/>